<feature type="domain" description="NAD-dependent epimerase/dehydratase" evidence="1">
    <location>
        <begin position="12"/>
        <end position="231"/>
    </location>
</feature>
<accession>A0A516GEA6</accession>
<dbReference type="RefSeq" id="WP_143784583.1">
    <property type="nucleotide sequence ID" value="NZ_CP041616.1"/>
</dbReference>
<proteinExistence type="predicted"/>
<sequence length="335" mass="35993">MVGTPVPGPRVVLVTGVARELAGRVVRRLADDPSLERVIGVDLVPPRHPMGRGEYVRADVRSPLLARLIAQAGVDTVVHMGVIATPRDAGGRVVQKDINVLGTMQLMAACQKSPGVRRVVVKSTAGVYGSSPRDPAVFTEEMTAKKLPRSGFPQDSMEAESYVRGLSRRRPDLDITMLRMANVIGPSIRTVLTDYFRMPVLPVPFGQQGRLQFLHEDDAVAAVVHATTGPVVGTVNVAGDGVLSLGQAVALSRRPWLAVVPGAGGLSLWASRRLGWAALPSDHLEFLSYGRVIDTGRMRKELGFAPAYTTRGAFESFLAARRAGDRPEQAPEEAL</sequence>
<dbReference type="InterPro" id="IPR001509">
    <property type="entry name" value="Epimerase_deHydtase"/>
</dbReference>
<reference evidence="2 3" key="1">
    <citation type="submission" date="2019-07" db="EMBL/GenBank/DDBJ databases">
        <title>complete genome sequencing of Ornithinimicrobium sp. H23M54.</title>
        <authorList>
            <person name="Bae J.-W."/>
            <person name="Lee S.-Y."/>
        </authorList>
    </citation>
    <scope>NUCLEOTIDE SEQUENCE [LARGE SCALE GENOMIC DNA]</scope>
    <source>
        <strain evidence="2 3">H23M54</strain>
    </source>
</reference>
<evidence type="ECO:0000313" key="2">
    <source>
        <dbReference type="EMBL" id="QDO89862.1"/>
    </source>
</evidence>
<dbReference type="InterPro" id="IPR050177">
    <property type="entry name" value="Lipid_A_modif_metabolic_enz"/>
</dbReference>
<dbReference type="OrthoDB" id="9795501at2"/>
<keyword evidence="3" id="KW-1185">Reference proteome</keyword>
<organism evidence="2 3">
    <name type="scientific">Ornithinimicrobium ciconiae</name>
    <dbReference type="NCBI Taxonomy" id="2594265"/>
    <lineage>
        <taxon>Bacteria</taxon>
        <taxon>Bacillati</taxon>
        <taxon>Actinomycetota</taxon>
        <taxon>Actinomycetes</taxon>
        <taxon>Micrococcales</taxon>
        <taxon>Ornithinimicrobiaceae</taxon>
        <taxon>Ornithinimicrobium</taxon>
    </lineage>
</organism>
<dbReference type="Pfam" id="PF01370">
    <property type="entry name" value="Epimerase"/>
    <property type="match status" value="1"/>
</dbReference>
<gene>
    <name evidence="2" type="ORF">FNH13_17275</name>
</gene>
<dbReference type="KEGG" id="orz:FNH13_17275"/>
<evidence type="ECO:0000259" key="1">
    <source>
        <dbReference type="Pfam" id="PF01370"/>
    </source>
</evidence>
<dbReference type="PANTHER" id="PTHR43245">
    <property type="entry name" value="BIFUNCTIONAL POLYMYXIN RESISTANCE PROTEIN ARNA"/>
    <property type="match status" value="1"/>
</dbReference>
<name>A0A516GEA6_9MICO</name>
<dbReference type="SUPFAM" id="SSF51735">
    <property type="entry name" value="NAD(P)-binding Rossmann-fold domains"/>
    <property type="match status" value="1"/>
</dbReference>
<dbReference type="InterPro" id="IPR036291">
    <property type="entry name" value="NAD(P)-bd_dom_sf"/>
</dbReference>
<dbReference type="PANTHER" id="PTHR43245:SF52">
    <property type="entry name" value="NAD-DEPENDENT EPIMERASE_DEHYDRATASE"/>
    <property type="match status" value="1"/>
</dbReference>
<protein>
    <submittedName>
        <fullName evidence="2">NAD-dependent epimerase/dehydratase family protein</fullName>
    </submittedName>
</protein>
<evidence type="ECO:0000313" key="3">
    <source>
        <dbReference type="Proteomes" id="UP000315395"/>
    </source>
</evidence>
<dbReference type="Proteomes" id="UP000315395">
    <property type="component" value="Chromosome"/>
</dbReference>
<dbReference type="AlphaFoldDB" id="A0A516GEA6"/>
<dbReference type="Gene3D" id="3.40.50.720">
    <property type="entry name" value="NAD(P)-binding Rossmann-like Domain"/>
    <property type="match status" value="1"/>
</dbReference>
<dbReference type="EMBL" id="CP041616">
    <property type="protein sequence ID" value="QDO89862.1"/>
    <property type="molecule type" value="Genomic_DNA"/>
</dbReference>